<evidence type="ECO:0000313" key="2">
    <source>
        <dbReference type="EMBL" id="TCT06453.1"/>
    </source>
</evidence>
<sequence length="174" mass="18325">MRRLLSIFPMSATLLLALPANPASADALLDSLKGTWRGSGAVRTSGSTPSEKVVCRVEGAMDGPGDLLKLDGRCGGEGFTGTFQVTIAYDAGRGRYTAVWRDSLGSKSPPLTGLKSGNRVVFRIGHNDFESEGRAVSTLVVDPQSATRLRITGQTIPAHGGAEFVSADLVFDRS</sequence>
<evidence type="ECO:0000313" key="3">
    <source>
        <dbReference type="Proteomes" id="UP000295678"/>
    </source>
</evidence>
<protein>
    <submittedName>
        <fullName evidence="2">Uncharacterized protein DUF1579</fullName>
    </submittedName>
</protein>
<reference evidence="2 3" key="1">
    <citation type="submission" date="2019-03" db="EMBL/GenBank/DDBJ databases">
        <title>Genomic Encyclopedia of Type Strains, Phase IV (KMG-IV): sequencing the most valuable type-strain genomes for metagenomic binning, comparative biology and taxonomic classification.</title>
        <authorList>
            <person name="Goeker M."/>
        </authorList>
    </citation>
    <scope>NUCLEOTIDE SEQUENCE [LARGE SCALE GENOMIC DNA]</scope>
    <source>
        <strain evidence="2 3">DSM 19345</strain>
    </source>
</reference>
<keyword evidence="1" id="KW-0732">Signal</keyword>
<dbReference type="EMBL" id="SMAK01000011">
    <property type="protein sequence ID" value="TCT06453.1"/>
    <property type="molecule type" value="Genomic_DNA"/>
</dbReference>
<proteinExistence type="predicted"/>
<dbReference type="OrthoDB" id="8137995at2"/>
<feature type="signal peptide" evidence="1">
    <location>
        <begin position="1"/>
        <end position="25"/>
    </location>
</feature>
<keyword evidence="3" id="KW-1185">Reference proteome</keyword>
<dbReference type="RefSeq" id="WP_132807524.1">
    <property type="nucleotide sequence ID" value="NZ_SMAK01000011.1"/>
</dbReference>
<gene>
    <name evidence="2" type="ORF">EDC22_11136</name>
</gene>
<feature type="chain" id="PRO_5020907982" evidence="1">
    <location>
        <begin position="26"/>
        <end position="174"/>
    </location>
</feature>
<dbReference type="AlphaFoldDB" id="A0A4R3M173"/>
<comment type="caution">
    <text evidence="2">The sequence shown here is derived from an EMBL/GenBank/DDBJ whole genome shotgun (WGS) entry which is preliminary data.</text>
</comment>
<accession>A0A4R3M173</accession>
<name>A0A4R3M173_9HYPH</name>
<organism evidence="2 3">
    <name type="scientific">Tepidamorphus gemmatus</name>
    <dbReference type="NCBI Taxonomy" id="747076"/>
    <lineage>
        <taxon>Bacteria</taxon>
        <taxon>Pseudomonadati</taxon>
        <taxon>Pseudomonadota</taxon>
        <taxon>Alphaproteobacteria</taxon>
        <taxon>Hyphomicrobiales</taxon>
        <taxon>Tepidamorphaceae</taxon>
        <taxon>Tepidamorphus</taxon>
    </lineage>
</organism>
<evidence type="ECO:0000256" key="1">
    <source>
        <dbReference type="SAM" id="SignalP"/>
    </source>
</evidence>
<dbReference type="Proteomes" id="UP000295678">
    <property type="component" value="Unassembled WGS sequence"/>
</dbReference>